<dbReference type="SUPFAM" id="SSF111369">
    <property type="entry name" value="HlyD-like secretion proteins"/>
    <property type="match status" value="1"/>
</dbReference>
<evidence type="ECO:0000256" key="1">
    <source>
        <dbReference type="ARBA" id="ARBA00009477"/>
    </source>
</evidence>
<comment type="similarity">
    <text evidence="1">Belongs to the membrane fusion protein (MFP) (TC 8.A.1) family.</text>
</comment>
<feature type="domain" description="CzcB-like barrel-sandwich hybrid" evidence="5">
    <location>
        <begin position="107"/>
        <end position="252"/>
    </location>
</feature>
<keyword evidence="7" id="KW-1185">Reference proteome</keyword>
<dbReference type="PROSITE" id="PS51257">
    <property type="entry name" value="PROKAR_LIPOPROTEIN"/>
    <property type="match status" value="1"/>
</dbReference>
<evidence type="ECO:0000313" key="6">
    <source>
        <dbReference type="EMBL" id="BBE19859.1"/>
    </source>
</evidence>
<dbReference type="InterPro" id="IPR006143">
    <property type="entry name" value="RND_pump_MFP"/>
</dbReference>
<keyword evidence="4" id="KW-0732">Signal</keyword>
<gene>
    <name evidence="6" type="ORF">AQPE_4047</name>
</gene>
<feature type="compositionally biased region" description="Acidic residues" evidence="3">
    <location>
        <begin position="54"/>
        <end position="63"/>
    </location>
</feature>
<dbReference type="Proteomes" id="UP001193389">
    <property type="component" value="Chromosome"/>
</dbReference>
<evidence type="ECO:0000313" key="7">
    <source>
        <dbReference type="Proteomes" id="UP001193389"/>
    </source>
</evidence>
<sequence>MKTLKYSIFLLLMISVAASTGCKGKKTDEHGHAAETHAEAGEKEGEKEHAHVEGEEEGEHEELPEDIVELNAEQIAYAGIQMGTVGLRQVSGAIKANGLVSTVPQNTASVSVPLGGFVKSSNLLPGSVVRKGQTLAIVENTEFVDLQQNYFEIKNKFEFAEAEYNRHQELYKEDVYSQKSMQQNTSEYKNLKAQLKGIEQKLMVIGISPATFTEDKISASISIISPISGSVKTANISIGRYVSPADVLFEIVNTDKMLLELSLFEKDANSITVGQEVHFSINNENHEHKAVIYQVGKSINADKTYKVYATIQQPCPNVMPGMYVLAHIEKTDKQVTAVPSDAVVSFDNKYYIFVFEKEKEEAGKPFTEYRFIEITKGDTNDGYTEIMLPVNFDKENTRIVVKGAYDLLSAKKNAGEMSCG</sequence>
<dbReference type="AlphaFoldDB" id="A0A5K7SEF6"/>
<feature type="chain" id="PRO_5024390257" evidence="4">
    <location>
        <begin position="21"/>
        <end position="420"/>
    </location>
</feature>
<evidence type="ECO:0000256" key="2">
    <source>
        <dbReference type="ARBA" id="ARBA00022448"/>
    </source>
</evidence>
<dbReference type="PANTHER" id="PTHR30097">
    <property type="entry name" value="CATION EFFLUX SYSTEM PROTEIN CUSB"/>
    <property type="match status" value="1"/>
</dbReference>
<dbReference type="GO" id="GO:0030313">
    <property type="term" value="C:cell envelope"/>
    <property type="evidence" value="ECO:0007669"/>
    <property type="project" value="TreeGrafter"/>
</dbReference>
<dbReference type="Pfam" id="PF25973">
    <property type="entry name" value="BSH_CzcB"/>
    <property type="match status" value="1"/>
</dbReference>
<feature type="compositionally biased region" description="Basic and acidic residues" evidence="3">
    <location>
        <begin position="25"/>
        <end position="53"/>
    </location>
</feature>
<dbReference type="GO" id="GO:0015679">
    <property type="term" value="P:plasma membrane copper ion transport"/>
    <property type="evidence" value="ECO:0007669"/>
    <property type="project" value="TreeGrafter"/>
</dbReference>
<name>A0A5K7SEF6_9BACT</name>
<dbReference type="NCBIfam" id="TIGR01730">
    <property type="entry name" value="RND_mfp"/>
    <property type="match status" value="1"/>
</dbReference>
<evidence type="ECO:0000259" key="5">
    <source>
        <dbReference type="Pfam" id="PF25973"/>
    </source>
</evidence>
<protein>
    <submittedName>
        <fullName evidence="6">Co/Zn/Cd efflux system membrane fusion protein</fullName>
    </submittedName>
</protein>
<dbReference type="InterPro" id="IPR058647">
    <property type="entry name" value="BSH_CzcB-like"/>
</dbReference>
<dbReference type="Gene3D" id="1.10.287.470">
    <property type="entry name" value="Helix hairpin bin"/>
    <property type="match status" value="1"/>
</dbReference>
<feature type="signal peptide" evidence="4">
    <location>
        <begin position="1"/>
        <end position="20"/>
    </location>
</feature>
<dbReference type="Gene3D" id="2.40.30.170">
    <property type="match status" value="1"/>
</dbReference>
<proteinExistence type="inferred from homology"/>
<dbReference type="GO" id="GO:0060003">
    <property type="term" value="P:copper ion export"/>
    <property type="evidence" value="ECO:0007669"/>
    <property type="project" value="TreeGrafter"/>
</dbReference>
<keyword evidence="2" id="KW-0813">Transport</keyword>
<evidence type="ECO:0000256" key="4">
    <source>
        <dbReference type="SAM" id="SignalP"/>
    </source>
</evidence>
<dbReference type="PANTHER" id="PTHR30097:SF4">
    <property type="entry name" value="SLR6042 PROTEIN"/>
    <property type="match status" value="1"/>
</dbReference>
<dbReference type="GO" id="GO:0022857">
    <property type="term" value="F:transmembrane transporter activity"/>
    <property type="evidence" value="ECO:0007669"/>
    <property type="project" value="InterPro"/>
</dbReference>
<dbReference type="GO" id="GO:0016020">
    <property type="term" value="C:membrane"/>
    <property type="evidence" value="ECO:0007669"/>
    <property type="project" value="InterPro"/>
</dbReference>
<reference evidence="6" key="1">
    <citation type="journal article" date="2020" name="Int. J. Syst. Evol. Microbiol.">
        <title>Aquipluma nitroreducens gen. nov. sp. nov., a novel facultatively anaerobic bacterium isolated from a freshwater lake.</title>
        <authorList>
            <person name="Watanabe M."/>
            <person name="Kojima H."/>
            <person name="Fukui M."/>
        </authorList>
    </citation>
    <scope>NUCLEOTIDE SEQUENCE</scope>
    <source>
        <strain evidence="6">MeG22</strain>
    </source>
</reference>
<dbReference type="KEGG" id="anf:AQPE_4047"/>
<organism evidence="6 7">
    <name type="scientific">Aquipluma nitroreducens</name>
    <dbReference type="NCBI Taxonomy" id="2010828"/>
    <lineage>
        <taxon>Bacteria</taxon>
        <taxon>Pseudomonadati</taxon>
        <taxon>Bacteroidota</taxon>
        <taxon>Bacteroidia</taxon>
        <taxon>Marinilabiliales</taxon>
        <taxon>Prolixibacteraceae</taxon>
        <taxon>Aquipluma</taxon>
    </lineage>
</organism>
<dbReference type="Gene3D" id="2.40.420.20">
    <property type="match status" value="1"/>
</dbReference>
<dbReference type="InterPro" id="IPR051909">
    <property type="entry name" value="MFP_Cation_Efflux"/>
</dbReference>
<dbReference type="Gene3D" id="2.40.50.100">
    <property type="match status" value="1"/>
</dbReference>
<evidence type="ECO:0000256" key="3">
    <source>
        <dbReference type="SAM" id="MobiDB-lite"/>
    </source>
</evidence>
<dbReference type="RefSeq" id="WP_318348067.1">
    <property type="nucleotide sequence ID" value="NZ_AP018694.1"/>
</dbReference>
<dbReference type="EMBL" id="AP018694">
    <property type="protein sequence ID" value="BBE19859.1"/>
    <property type="molecule type" value="Genomic_DNA"/>
</dbReference>
<accession>A0A5K7SEF6</accession>
<feature type="region of interest" description="Disordered" evidence="3">
    <location>
        <begin position="22"/>
        <end position="63"/>
    </location>
</feature>